<evidence type="ECO:0000313" key="3">
    <source>
        <dbReference type="Proteomes" id="UP001589844"/>
    </source>
</evidence>
<dbReference type="RefSeq" id="WP_390212285.1">
    <property type="nucleotide sequence ID" value="NZ_JBHLXJ010000009.1"/>
</dbReference>
<keyword evidence="3" id="KW-1185">Reference proteome</keyword>
<evidence type="ECO:0000259" key="1">
    <source>
        <dbReference type="SMART" id="SM00635"/>
    </source>
</evidence>
<feature type="domain" description="BIG2" evidence="1">
    <location>
        <begin position="41"/>
        <end position="119"/>
    </location>
</feature>
<comment type="caution">
    <text evidence="2">The sequence shown here is derived from an EMBL/GenBank/DDBJ whole genome shotgun (WGS) entry which is preliminary data.</text>
</comment>
<name>A0ABV6IFF8_9BURK</name>
<protein>
    <submittedName>
        <fullName evidence="2">Beta strand repeat-containing protein</fullName>
    </submittedName>
</protein>
<accession>A0ABV6IFF8</accession>
<sequence>MTNSVTTKVASSLRLIYALFGLLVTAMLLVSCGGGAGTVGIPTGKSLYTTASGTVSIALGSTVSYEIGGGTATYKASSSNASVASVEVKGTALSIKGLLNGTAQIIVSDATGTQVGFNVTVGSGNTSVDLFVTAPSNLSLAPGFSNSYVIGGGKPAYFVSSSNTAIAAVGINGNSFFISGLKAGTAQIIIVDSVGTAVTLNVTVGNGGTLAPLYVTAAGTINSSIGELNDYVVGGGLGPYLVTSNNKSVATVSLNGNAISVKGVAKGSAQIMVFDATGASVTTTVVVDPTGTVIPLYIAAASAVTMEPGAKASYTVGGGSAPYAATSSNINVARAEVANNLLTINAVSAGSAQILVFDANGVSATITLTVGSGGGSTTALYTTAGTAIAMPVATSNTYTIGGGKAPYKATSSNSAVVTVPSSITGTEFTISSVAVGTAQVTIFDATGASVSFSVTVGSGEDGISLFTTAGTGVVTLRASSNTYTIGGGKAPYRATSSNSAVVTVPSAVTGTEFTISSVAVGSSLVTIFDATGASVSFSVTVSSGDSSSPLYTTAGNSLTLAAGVADTHLIGGGVAPYRSTSSNPSVATTTVIGGTTLYISPNVAGNAVVTVFDNTGGSVTIGVTVTSASFGPIDVQPSGASGNVGSSLNFLVLGGKPPYSIISNNSSIATVTPSSVSASGGSFIANLQSSGDTSIVITDALGQVKSIALTVNPVSSSLITVQPDGAGGNVGDALTFLIRSGTPPYTLTVNNPSIASVVPSSVPSSGGSFTATLLNVGSTIVTITDASGQSKAFTLTASQINTILRLSPSPFLLGEDSTDTINLNIFGGTAPYRAFTSDQRLSSVSVAGSVLSVGLGSNGNRCFTPFDPDGKRVPFGTFDVTITVLDSLGAAATSTMTLKDNGRGDGVTLPLCN</sequence>
<dbReference type="EMBL" id="JBHLXJ010000009">
    <property type="protein sequence ID" value="MFC0350235.1"/>
    <property type="molecule type" value="Genomic_DNA"/>
</dbReference>
<gene>
    <name evidence="2" type="ORF">ACFFJH_10495</name>
</gene>
<dbReference type="SMART" id="SM00635">
    <property type="entry name" value="BID_2"/>
    <property type="match status" value="4"/>
</dbReference>
<feature type="domain" description="BIG2" evidence="1">
    <location>
        <begin position="127"/>
        <end position="202"/>
    </location>
</feature>
<proteinExistence type="predicted"/>
<dbReference type="Proteomes" id="UP001589844">
    <property type="component" value="Unassembled WGS sequence"/>
</dbReference>
<feature type="domain" description="BIG2" evidence="1">
    <location>
        <begin position="204"/>
        <end position="285"/>
    </location>
</feature>
<organism evidence="2 3">
    <name type="scientific">Undibacterium danionis</name>
    <dbReference type="NCBI Taxonomy" id="1812100"/>
    <lineage>
        <taxon>Bacteria</taxon>
        <taxon>Pseudomonadati</taxon>
        <taxon>Pseudomonadota</taxon>
        <taxon>Betaproteobacteria</taxon>
        <taxon>Burkholderiales</taxon>
        <taxon>Oxalobacteraceae</taxon>
        <taxon>Undibacterium</taxon>
    </lineage>
</organism>
<evidence type="ECO:0000313" key="2">
    <source>
        <dbReference type="EMBL" id="MFC0350235.1"/>
    </source>
</evidence>
<feature type="domain" description="BIG2" evidence="1">
    <location>
        <begin position="292"/>
        <end position="368"/>
    </location>
</feature>
<dbReference type="InterPro" id="IPR003343">
    <property type="entry name" value="Big_2"/>
</dbReference>
<reference evidence="2 3" key="1">
    <citation type="submission" date="2024-09" db="EMBL/GenBank/DDBJ databases">
        <authorList>
            <person name="Sun Q."/>
            <person name="Mori K."/>
        </authorList>
    </citation>
    <scope>NUCLEOTIDE SEQUENCE [LARGE SCALE GENOMIC DNA]</scope>
    <source>
        <strain evidence="2 3">CCM 8677</strain>
    </source>
</reference>